<comment type="subunit">
    <text evidence="8">Homodimer.</text>
</comment>
<evidence type="ECO:0000259" key="11">
    <source>
        <dbReference type="Pfam" id="PF02540"/>
    </source>
</evidence>
<organism evidence="12 13">
    <name type="scientific">candidate division WOR-1 bacterium DG_54_3</name>
    <dbReference type="NCBI Taxonomy" id="1703775"/>
    <lineage>
        <taxon>Bacteria</taxon>
        <taxon>Bacillati</taxon>
        <taxon>Saganbacteria</taxon>
    </lineage>
</organism>
<accession>A0A0S7Y1D5</accession>
<feature type="binding site" evidence="8">
    <location>
        <position position="181"/>
    </location>
    <ligand>
        <name>ATP</name>
        <dbReference type="ChEBI" id="CHEBI:30616"/>
    </ligand>
</feature>
<keyword evidence="6 8" id="KW-0460">Magnesium</keyword>
<keyword evidence="5 8" id="KW-0067">ATP-binding</keyword>
<evidence type="ECO:0000256" key="2">
    <source>
        <dbReference type="ARBA" id="ARBA00022598"/>
    </source>
</evidence>
<dbReference type="InterPro" id="IPR022310">
    <property type="entry name" value="NAD/GMP_synthase"/>
</dbReference>
<feature type="binding site" description="in other chain" evidence="8">
    <location>
        <position position="110"/>
    </location>
    <ligand>
        <name>deamido-NAD(+)</name>
        <dbReference type="ChEBI" id="CHEBI:58437"/>
        <note>ligand shared between two neighboring subunits</note>
    </ligand>
</feature>
<dbReference type="PANTHER" id="PTHR23090">
    <property type="entry name" value="NH 3 /GLUTAMINE-DEPENDENT NAD + SYNTHETASE"/>
    <property type="match status" value="1"/>
</dbReference>
<gene>
    <name evidence="8" type="primary">nadE</name>
    <name evidence="12" type="ORF">AMJ44_06330</name>
</gene>
<dbReference type="Proteomes" id="UP000051861">
    <property type="component" value="Unassembled WGS sequence"/>
</dbReference>
<keyword evidence="4 8" id="KW-0547">Nucleotide-binding</keyword>
<proteinExistence type="inferred from homology"/>
<feature type="binding site" evidence="8">
    <location>
        <position position="150"/>
    </location>
    <ligand>
        <name>deamido-NAD(+)</name>
        <dbReference type="ChEBI" id="CHEBI:58437"/>
        <note>ligand shared between two neighboring subunits</note>
    </ligand>
</feature>
<dbReference type="Gene3D" id="3.40.50.620">
    <property type="entry name" value="HUPs"/>
    <property type="match status" value="1"/>
</dbReference>
<dbReference type="EC" id="6.3.1.5" evidence="8 10"/>
<feature type="binding site" evidence="8">
    <location>
        <begin position="24"/>
        <end position="31"/>
    </location>
    <ligand>
        <name>ATP</name>
        <dbReference type="ChEBI" id="CHEBI:30616"/>
    </ligand>
</feature>
<dbReference type="HAMAP" id="MF_00193">
    <property type="entry name" value="NadE_ammonia_dep"/>
    <property type="match status" value="1"/>
</dbReference>
<evidence type="ECO:0000256" key="6">
    <source>
        <dbReference type="ARBA" id="ARBA00022842"/>
    </source>
</evidence>
<feature type="binding site" evidence="8">
    <location>
        <position position="30"/>
    </location>
    <ligand>
        <name>Mg(2+)</name>
        <dbReference type="ChEBI" id="CHEBI:18420"/>
    </ligand>
</feature>
<comment type="catalytic activity">
    <reaction evidence="8 10">
        <text>deamido-NAD(+) + NH4(+) + ATP = AMP + diphosphate + NAD(+) + H(+)</text>
        <dbReference type="Rhea" id="RHEA:21188"/>
        <dbReference type="ChEBI" id="CHEBI:15378"/>
        <dbReference type="ChEBI" id="CHEBI:28938"/>
        <dbReference type="ChEBI" id="CHEBI:30616"/>
        <dbReference type="ChEBI" id="CHEBI:33019"/>
        <dbReference type="ChEBI" id="CHEBI:57540"/>
        <dbReference type="ChEBI" id="CHEBI:58437"/>
        <dbReference type="ChEBI" id="CHEBI:456215"/>
        <dbReference type="EC" id="6.3.1.5"/>
    </reaction>
</comment>
<sequence>MINEIAAWIKKQVQAAGAQGCVFGLSGGLDSSVVGILCKRAFPEGVLGLLMPCFSHEEDLKDAQELAEKFSIPTKFIDLKPACSQLYVQLEGKTYDGKEMNLAIANLKPRLRMITLYYHANKLNYLVTGTGNKSEAVMGYFTKYGDGGVDLLPLGGLLKTQVKEMAKELEIPTKIIDKKPSAGLWHGQTDEEEMGITYAVLDKIILGLEKKKLTGLDQKLVDKVKQKMAQTEHKRRVPPFFIP</sequence>
<evidence type="ECO:0000313" key="12">
    <source>
        <dbReference type="EMBL" id="KPJ68561.1"/>
    </source>
</evidence>
<comment type="function">
    <text evidence="8">Catalyzes the ATP-dependent amidation of deamido-NAD to form NAD. Uses ammonia as a nitrogen source.</text>
</comment>
<dbReference type="PANTHER" id="PTHR23090:SF9">
    <property type="entry name" value="GLUTAMINE-DEPENDENT NAD(+) SYNTHETASE"/>
    <property type="match status" value="1"/>
</dbReference>
<dbReference type="PATRIC" id="fig|1703775.3.peg.2391"/>
<comment type="pathway">
    <text evidence="8">Cofactor biosynthesis; NAD(+) biosynthesis; NAD(+) from deamido-NAD(+) (ammonia route): step 1/1.</text>
</comment>
<keyword evidence="7 8" id="KW-0520">NAD</keyword>
<dbReference type="InterPro" id="IPR003694">
    <property type="entry name" value="NAD_synthase"/>
</dbReference>
<dbReference type="InterPro" id="IPR022926">
    <property type="entry name" value="NH(3)-dep_NAD(+)_synth"/>
</dbReference>
<comment type="similarity">
    <text evidence="1 8 9">Belongs to the NAD synthetase family.</text>
</comment>
<evidence type="ECO:0000313" key="13">
    <source>
        <dbReference type="Proteomes" id="UP000051861"/>
    </source>
</evidence>
<evidence type="ECO:0000256" key="4">
    <source>
        <dbReference type="ARBA" id="ARBA00022741"/>
    </source>
</evidence>
<dbReference type="GO" id="GO:0046872">
    <property type="term" value="F:metal ion binding"/>
    <property type="evidence" value="ECO:0007669"/>
    <property type="project" value="UniProtKB-KW"/>
</dbReference>
<dbReference type="GO" id="GO:0003952">
    <property type="term" value="F:NAD+ synthase (glutamine-hydrolyzing) activity"/>
    <property type="evidence" value="ECO:0007669"/>
    <property type="project" value="InterPro"/>
</dbReference>
<feature type="domain" description="NAD/GMP synthase" evidence="11">
    <location>
        <begin position="2"/>
        <end position="238"/>
    </location>
</feature>
<dbReference type="InterPro" id="IPR014729">
    <property type="entry name" value="Rossmann-like_a/b/a_fold"/>
</dbReference>
<feature type="binding site" evidence="8">
    <location>
        <position position="135"/>
    </location>
    <ligand>
        <name>Mg(2+)</name>
        <dbReference type="ChEBI" id="CHEBI:18420"/>
    </ligand>
</feature>
<comment type="caution">
    <text evidence="12">The sequence shown here is derived from an EMBL/GenBank/DDBJ whole genome shotgun (WGS) entry which is preliminary data.</text>
</comment>
<dbReference type="GO" id="GO:0009435">
    <property type="term" value="P:NAD+ biosynthetic process"/>
    <property type="evidence" value="ECO:0007669"/>
    <property type="project" value="UniProtKB-UniRule"/>
</dbReference>
<keyword evidence="2 8" id="KW-0436">Ligase</keyword>
<evidence type="ECO:0000256" key="5">
    <source>
        <dbReference type="ARBA" id="ARBA00022840"/>
    </source>
</evidence>
<dbReference type="GO" id="GO:0005524">
    <property type="term" value="F:ATP binding"/>
    <property type="evidence" value="ECO:0007669"/>
    <property type="project" value="UniProtKB-UniRule"/>
</dbReference>
<dbReference type="CDD" id="cd00553">
    <property type="entry name" value="NAD_synthase"/>
    <property type="match status" value="1"/>
</dbReference>
<name>A0A0S7Y1D5_UNCSA</name>
<protein>
    <recommendedName>
        <fullName evidence="8 10">NH(3)-dependent NAD(+) synthetase</fullName>
        <ecNumber evidence="8 10">6.3.1.5</ecNumber>
    </recommendedName>
</protein>
<dbReference type="Pfam" id="PF02540">
    <property type="entry name" value="NAD_synthase"/>
    <property type="match status" value="1"/>
</dbReference>
<keyword evidence="3 8" id="KW-0479">Metal-binding</keyword>
<dbReference type="NCBIfam" id="NF010587">
    <property type="entry name" value="PRK13980.1"/>
    <property type="match status" value="1"/>
</dbReference>
<feature type="binding site" evidence="8">
    <location>
        <position position="159"/>
    </location>
    <ligand>
        <name>ATP</name>
        <dbReference type="ChEBI" id="CHEBI:30616"/>
    </ligand>
</feature>
<dbReference type="SUPFAM" id="SSF52402">
    <property type="entry name" value="Adenine nucleotide alpha hydrolases-like"/>
    <property type="match status" value="1"/>
</dbReference>
<dbReference type="AlphaFoldDB" id="A0A0S7Y1D5"/>
<evidence type="ECO:0000256" key="8">
    <source>
        <dbReference type="HAMAP-Rule" id="MF_00193"/>
    </source>
</evidence>
<feature type="binding site" description="in other chain" evidence="8">
    <location>
        <position position="143"/>
    </location>
    <ligand>
        <name>deamido-NAD(+)</name>
        <dbReference type="ChEBI" id="CHEBI:58437"/>
        <note>ligand shared between two neighboring subunits</note>
    </ligand>
</feature>
<dbReference type="GO" id="GO:0008795">
    <property type="term" value="F:NAD+ synthase activity"/>
    <property type="evidence" value="ECO:0007669"/>
    <property type="project" value="UniProtKB-UniRule"/>
</dbReference>
<evidence type="ECO:0000256" key="7">
    <source>
        <dbReference type="ARBA" id="ARBA00023027"/>
    </source>
</evidence>
<evidence type="ECO:0000256" key="10">
    <source>
        <dbReference type="RuleBase" id="RU003812"/>
    </source>
</evidence>
<reference evidence="12 13" key="1">
    <citation type="journal article" date="2015" name="Microbiome">
        <title>Genomic resolution of linkages in carbon, nitrogen, and sulfur cycling among widespread estuary sediment bacteria.</title>
        <authorList>
            <person name="Baker B.J."/>
            <person name="Lazar C.S."/>
            <person name="Teske A.P."/>
            <person name="Dick G.J."/>
        </authorList>
    </citation>
    <scope>NUCLEOTIDE SEQUENCE [LARGE SCALE GENOMIC DNA]</scope>
    <source>
        <strain evidence="12">DG_54_3</strain>
    </source>
</reference>
<dbReference type="EMBL" id="LIZX01000050">
    <property type="protein sequence ID" value="KPJ68561.1"/>
    <property type="molecule type" value="Genomic_DNA"/>
</dbReference>
<dbReference type="GO" id="GO:0005737">
    <property type="term" value="C:cytoplasm"/>
    <property type="evidence" value="ECO:0007669"/>
    <property type="project" value="InterPro"/>
</dbReference>
<feature type="binding site" evidence="8">
    <location>
        <position position="130"/>
    </location>
    <ligand>
        <name>ATP</name>
        <dbReference type="ChEBI" id="CHEBI:30616"/>
    </ligand>
</feature>
<feature type="binding site" description="in other chain" evidence="8">
    <location>
        <begin position="233"/>
        <end position="234"/>
    </location>
    <ligand>
        <name>deamido-NAD(+)</name>
        <dbReference type="ChEBI" id="CHEBI:58437"/>
        <note>ligand shared between two neighboring subunits</note>
    </ligand>
</feature>
<evidence type="ECO:0000256" key="9">
    <source>
        <dbReference type="RuleBase" id="RU003811"/>
    </source>
</evidence>
<dbReference type="GO" id="GO:0004359">
    <property type="term" value="F:glutaminase activity"/>
    <property type="evidence" value="ECO:0007669"/>
    <property type="project" value="InterPro"/>
</dbReference>
<evidence type="ECO:0000256" key="3">
    <source>
        <dbReference type="ARBA" id="ARBA00022723"/>
    </source>
</evidence>
<dbReference type="UniPathway" id="UPA00253">
    <property type="reaction ID" value="UER00333"/>
</dbReference>
<dbReference type="NCBIfam" id="TIGR00552">
    <property type="entry name" value="nadE"/>
    <property type="match status" value="1"/>
</dbReference>
<evidence type="ECO:0000256" key="1">
    <source>
        <dbReference type="ARBA" id="ARBA00005859"/>
    </source>
</evidence>